<organism evidence="2 3">
    <name type="scientific">Caldimicrobium thiodismutans</name>
    <dbReference type="NCBI Taxonomy" id="1653476"/>
    <lineage>
        <taxon>Bacteria</taxon>
        <taxon>Pseudomonadati</taxon>
        <taxon>Thermodesulfobacteriota</taxon>
        <taxon>Thermodesulfobacteria</taxon>
        <taxon>Thermodesulfobacteriales</taxon>
        <taxon>Thermodesulfobacteriaceae</taxon>
        <taxon>Caldimicrobium</taxon>
    </lineage>
</organism>
<accession>A0A2N7PL97</accession>
<dbReference type="GO" id="GO:0008933">
    <property type="term" value="F:peptidoglycan lytic transglycosylase activity"/>
    <property type="evidence" value="ECO:0007669"/>
    <property type="project" value="TreeGrafter"/>
</dbReference>
<name>A0A2N7PL97_9BACT</name>
<comment type="caution">
    <text evidence="2">The sequence shown here is derived from an EMBL/GenBank/DDBJ whole genome shotgun (WGS) entry which is preliminary data.</text>
</comment>
<dbReference type="InterPro" id="IPR031304">
    <property type="entry name" value="SLT_2"/>
</dbReference>
<dbReference type="AlphaFoldDB" id="A0A2N7PL97"/>
<dbReference type="Pfam" id="PF13406">
    <property type="entry name" value="SLT_2"/>
    <property type="match status" value="1"/>
</dbReference>
<dbReference type="PANTHER" id="PTHR30163">
    <property type="entry name" value="MEMBRANE-BOUND LYTIC MUREIN TRANSGLYCOSYLASE B"/>
    <property type="match status" value="1"/>
</dbReference>
<dbReference type="CDD" id="cd13399">
    <property type="entry name" value="Slt35-like"/>
    <property type="match status" value="1"/>
</dbReference>
<dbReference type="EMBL" id="PNIE01000010">
    <property type="protein sequence ID" value="PMP64390.1"/>
    <property type="molecule type" value="Genomic_DNA"/>
</dbReference>
<dbReference type="InterPro" id="IPR043426">
    <property type="entry name" value="MltB-like"/>
</dbReference>
<proteinExistence type="predicted"/>
<dbReference type="Proteomes" id="UP000235731">
    <property type="component" value="Unassembled WGS sequence"/>
</dbReference>
<gene>
    <name evidence="2" type="ORF">C0197_00610</name>
</gene>
<dbReference type="GO" id="GO:0009253">
    <property type="term" value="P:peptidoglycan catabolic process"/>
    <property type="evidence" value="ECO:0007669"/>
    <property type="project" value="TreeGrafter"/>
</dbReference>
<dbReference type="PANTHER" id="PTHR30163:SF9">
    <property type="entry name" value="MEMBRANE-BOUND LYTIC MUREIN TRANSGLYCOSYLASE B"/>
    <property type="match status" value="1"/>
</dbReference>
<evidence type="ECO:0000313" key="2">
    <source>
        <dbReference type="EMBL" id="PMP64390.1"/>
    </source>
</evidence>
<feature type="domain" description="Transglycosylase SLT" evidence="1">
    <location>
        <begin position="56"/>
        <end position="268"/>
    </location>
</feature>
<dbReference type="SUPFAM" id="SSF53955">
    <property type="entry name" value="Lysozyme-like"/>
    <property type="match status" value="1"/>
</dbReference>
<sequence length="310" mass="36355">MTWGLIIGFLVLISLSTDTFVENLHGKKCFANLKEEEIPYAQKLLERIKQDLSDKVPEDYLEKTFCRRELSFNPQIMLRSLTWKEAKLPYSQFLEETRLERARKFIEENKELLSAIEEHFQVDKEVITAIFLVETDLGGKTGKHTVINTFFSLALTGDEDLFKRYLSNESEIDFNNETVRARWQKRASWAYRELLNFLEISYQNQWDPYEIKGSIFGAFGYPQFVPRSYLIYGYDWDGDGKVDLFSVPDALASIANYLQKEGYRKEADREYKKKIIMKYNISEPYAETILSISEILKEKTLVQNNESRGN</sequence>
<protein>
    <submittedName>
        <fullName evidence="2">Lytic murein transglycosylase</fullName>
    </submittedName>
</protein>
<dbReference type="Gene3D" id="1.10.530.10">
    <property type="match status" value="1"/>
</dbReference>
<dbReference type="Gene3D" id="1.10.8.350">
    <property type="entry name" value="Bacterial muramidase"/>
    <property type="match status" value="1"/>
</dbReference>
<evidence type="ECO:0000259" key="1">
    <source>
        <dbReference type="Pfam" id="PF13406"/>
    </source>
</evidence>
<evidence type="ECO:0000313" key="3">
    <source>
        <dbReference type="Proteomes" id="UP000235731"/>
    </source>
</evidence>
<reference evidence="2 3" key="1">
    <citation type="submission" date="2018-01" db="EMBL/GenBank/DDBJ databases">
        <title>Metagenomic assembled genomes from two thermal pools in the Uzon Caldera, Kamchatka, Russia.</title>
        <authorList>
            <person name="Wilkins L."/>
            <person name="Ettinger C."/>
        </authorList>
    </citation>
    <scope>NUCLEOTIDE SEQUENCE [LARGE SCALE GENOMIC DNA]</scope>
    <source>
        <strain evidence="2">ZAV-15</strain>
    </source>
</reference>
<dbReference type="InterPro" id="IPR023346">
    <property type="entry name" value="Lysozyme-like_dom_sf"/>
</dbReference>